<evidence type="ECO:0000313" key="3">
    <source>
        <dbReference type="Proteomes" id="UP000215914"/>
    </source>
</evidence>
<evidence type="ECO:0000256" key="1">
    <source>
        <dbReference type="SAM" id="MobiDB-lite"/>
    </source>
</evidence>
<gene>
    <name evidence="2" type="ORF">HanXRQr2_Chr10g0456641</name>
</gene>
<dbReference type="AlphaFoldDB" id="A0A9K3N5R6"/>
<reference evidence="2" key="1">
    <citation type="journal article" date="2017" name="Nature">
        <title>The sunflower genome provides insights into oil metabolism, flowering and Asterid evolution.</title>
        <authorList>
            <person name="Badouin H."/>
            <person name="Gouzy J."/>
            <person name="Grassa C.J."/>
            <person name="Murat F."/>
            <person name="Staton S.E."/>
            <person name="Cottret L."/>
            <person name="Lelandais-Briere C."/>
            <person name="Owens G.L."/>
            <person name="Carrere S."/>
            <person name="Mayjonade B."/>
            <person name="Legrand L."/>
            <person name="Gill N."/>
            <person name="Kane N.C."/>
            <person name="Bowers J.E."/>
            <person name="Hubner S."/>
            <person name="Bellec A."/>
            <person name="Berard A."/>
            <person name="Berges H."/>
            <person name="Blanchet N."/>
            <person name="Boniface M.C."/>
            <person name="Brunel D."/>
            <person name="Catrice O."/>
            <person name="Chaidir N."/>
            <person name="Claudel C."/>
            <person name="Donnadieu C."/>
            <person name="Faraut T."/>
            <person name="Fievet G."/>
            <person name="Helmstetter N."/>
            <person name="King M."/>
            <person name="Knapp S.J."/>
            <person name="Lai Z."/>
            <person name="Le Paslier M.C."/>
            <person name="Lippi Y."/>
            <person name="Lorenzon L."/>
            <person name="Mandel J.R."/>
            <person name="Marage G."/>
            <person name="Marchand G."/>
            <person name="Marquand E."/>
            <person name="Bret-Mestries E."/>
            <person name="Morien E."/>
            <person name="Nambeesan S."/>
            <person name="Nguyen T."/>
            <person name="Pegot-Espagnet P."/>
            <person name="Pouilly N."/>
            <person name="Raftis F."/>
            <person name="Sallet E."/>
            <person name="Schiex T."/>
            <person name="Thomas J."/>
            <person name="Vandecasteele C."/>
            <person name="Vares D."/>
            <person name="Vear F."/>
            <person name="Vautrin S."/>
            <person name="Crespi M."/>
            <person name="Mangin B."/>
            <person name="Burke J.M."/>
            <person name="Salse J."/>
            <person name="Munos S."/>
            <person name="Vincourt P."/>
            <person name="Rieseberg L.H."/>
            <person name="Langlade N.B."/>
        </authorList>
    </citation>
    <scope>NUCLEOTIDE SEQUENCE</scope>
    <source>
        <tissue evidence="2">Leaves</tissue>
    </source>
</reference>
<dbReference type="Proteomes" id="UP000215914">
    <property type="component" value="Unassembled WGS sequence"/>
</dbReference>
<organism evidence="2 3">
    <name type="scientific">Helianthus annuus</name>
    <name type="common">Common sunflower</name>
    <dbReference type="NCBI Taxonomy" id="4232"/>
    <lineage>
        <taxon>Eukaryota</taxon>
        <taxon>Viridiplantae</taxon>
        <taxon>Streptophyta</taxon>
        <taxon>Embryophyta</taxon>
        <taxon>Tracheophyta</taxon>
        <taxon>Spermatophyta</taxon>
        <taxon>Magnoliopsida</taxon>
        <taxon>eudicotyledons</taxon>
        <taxon>Gunneridae</taxon>
        <taxon>Pentapetalae</taxon>
        <taxon>asterids</taxon>
        <taxon>campanulids</taxon>
        <taxon>Asterales</taxon>
        <taxon>Asteraceae</taxon>
        <taxon>Asteroideae</taxon>
        <taxon>Heliantheae alliance</taxon>
        <taxon>Heliantheae</taxon>
        <taxon>Helianthus</taxon>
    </lineage>
</organism>
<protein>
    <submittedName>
        <fullName evidence="2">Uncharacterized protein</fullName>
    </submittedName>
</protein>
<dbReference type="Gramene" id="mRNA:HanXRQr2_Chr10g0456641">
    <property type="protein sequence ID" value="CDS:HanXRQr2_Chr10g0456641.1"/>
    <property type="gene ID" value="HanXRQr2_Chr10g0456641"/>
</dbReference>
<sequence length="96" mass="10454">MSMDETQVVSNTQKGGLYNKHVESAKHHHNISGETSQKNPSVNVDITCSSPHLPTNEEGEISGDFMDVILEIDTKSVGEPRDFKGLKNDSKDVGGE</sequence>
<proteinExistence type="predicted"/>
<feature type="region of interest" description="Disordered" evidence="1">
    <location>
        <begin position="76"/>
        <end position="96"/>
    </location>
</feature>
<comment type="caution">
    <text evidence="2">The sequence shown here is derived from an EMBL/GenBank/DDBJ whole genome shotgun (WGS) entry which is preliminary data.</text>
</comment>
<feature type="region of interest" description="Disordered" evidence="1">
    <location>
        <begin position="1"/>
        <end position="60"/>
    </location>
</feature>
<feature type="compositionally biased region" description="Polar residues" evidence="1">
    <location>
        <begin position="32"/>
        <end position="53"/>
    </location>
</feature>
<evidence type="ECO:0000313" key="2">
    <source>
        <dbReference type="EMBL" id="KAF5787775.1"/>
    </source>
</evidence>
<reference evidence="2" key="2">
    <citation type="submission" date="2020-06" db="EMBL/GenBank/DDBJ databases">
        <title>Helianthus annuus Genome sequencing and assembly Release 2.</title>
        <authorList>
            <person name="Gouzy J."/>
            <person name="Langlade N."/>
            <person name="Munos S."/>
        </authorList>
    </citation>
    <scope>NUCLEOTIDE SEQUENCE</scope>
    <source>
        <tissue evidence="2">Leaves</tissue>
    </source>
</reference>
<feature type="compositionally biased region" description="Polar residues" evidence="1">
    <location>
        <begin position="1"/>
        <end position="14"/>
    </location>
</feature>
<name>A0A9K3N5R6_HELAN</name>
<dbReference type="EMBL" id="MNCJ02000325">
    <property type="protein sequence ID" value="KAF5787775.1"/>
    <property type="molecule type" value="Genomic_DNA"/>
</dbReference>
<keyword evidence="3" id="KW-1185">Reference proteome</keyword>
<accession>A0A9K3N5R6</accession>